<protein>
    <recommendedName>
        <fullName evidence="2">Restriction endonuclease type II-like domain-containing protein</fullName>
    </recommendedName>
</protein>
<gene>
    <name evidence="3" type="ORF">G1H11_04955</name>
</gene>
<feature type="compositionally biased region" description="Low complexity" evidence="1">
    <location>
        <begin position="1291"/>
        <end position="1316"/>
    </location>
</feature>
<feature type="compositionally biased region" description="Basic and acidic residues" evidence="1">
    <location>
        <begin position="369"/>
        <end position="379"/>
    </location>
</feature>
<dbReference type="SUPFAM" id="SSF52540">
    <property type="entry name" value="P-loop containing nucleoside triphosphate hydrolases"/>
    <property type="match status" value="1"/>
</dbReference>
<accession>A0A6N9YI88</accession>
<proteinExistence type="predicted"/>
<evidence type="ECO:0000256" key="1">
    <source>
        <dbReference type="SAM" id="MobiDB-lite"/>
    </source>
</evidence>
<reference evidence="3 4" key="1">
    <citation type="submission" date="2020-02" db="EMBL/GenBank/DDBJ databases">
        <authorList>
            <person name="Li X.-J."/>
            <person name="Feng X.-M."/>
        </authorList>
    </citation>
    <scope>NUCLEOTIDE SEQUENCE [LARGE SCALE GENOMIC DNA]</scope>
    <source>
        <strain evidence="3 4">CGMCC 4.7225</strain>
    </source>
</reference>
<dbReference type="RefSeq" id="WP_163816596.1">
    <property type="nucleotide sequence ID" value="NZ_JAAGOB010000002.1"/>
</dbReference>
<dbReference type="EMBL" id="JAAGOB010000002">
    <property type="protein sequence ID" value="NED94655.1"/>
    <property type="molecule type" value="Genomic_DNA"/>
</dbReference>
<feature type="region of interest" description="Disordered" evidence="1">
    <location>
        <begin position="1244"/>
        <end position="1331"/>
    </location>
</feature>
<sequence length="1405" mass="150458">MRHSEHVAEAVQAWRDELAALGGRDPLLSFRDLKVGTLDLAAAEPEARRKLLEGESVLLSRLFPHEPLRSSALRSTRAIRDKSRELFEERGLSVGLLAVGIATWANPFVAHRPTAPVLLRTAAVVARDPAETDFVITVADDPIINPVLLHALDTQLGLRFQADDLRDHSGQLKYTTVVERLREFAPAHVVDGFSIAHRAVLATFSTEPLLLSRDLDDLGAELGHHDVVAALAGDERAHAAVSVDPVPASPEYVVLDTDADQLDVIATVAGGGNVLVDAPPGTGRTQTVAALVAELVGRGQRVLVASQKRATAEALISRLESVGLSELVLDIGGTTPQDAVHQITDTARRLHAAANSARSGSAQSGPAAEESKPRAVEEAERLGGELEAYHEALHRVREPGDVSAYDAMVTLATTQQNARTTVRISPEALRQAPAPAELRAKLREYADLEGLTLTQDGSLWFGADIPTAAVADSLSTTVVGLRDIYVPQLRDAATRAAVEVGLAGPATITECFEVVELLSAVASTNKRLGSSVWDEPLDDLVAVTSARAERSEYANMPGLLARRRLRRRAHELAGSSSRRQRESAHAKLAAAKAQLAAWKKRSRDGKPPRTGEYLPRAVEAVTAARRRLSVLAEANPRASDLTDLTFAEATRRLDALAKDEAHLRALPRLTKLAADLRSAGLDPLLDDLRRRRIRAERVEDVLEYARLSSLLDHWRQTDPALHHFDVTEQQRIVDDFRAADRDRLEVAAEQVRHAHAAHVAQIAEEHEGQADVLLGLTRGPSADGPRTPRQLVDIAPDIALAAVPCWVMSPLAVANALPPRRLFDVVILEDAGRIAVSQAVPVIARAERVVAIADDEVALTSFTTAVEPAPDPDEQEGPWSGDPPPSVAELLRGVLPARALRWPYRYRDDRLAGFAATTTYAGRLATVPGAGGNPRVTLELVDAPVGGDDPVDSSSAEVSRVVELVLEHLRARPHESLGVVTLGPRHAERLDAALRRALVRAPDVAGLLHEDRAEAFFVKDVERVAGDVRDAIVLSLGYGRSVDGRILYRFGALGRPGGERRLVSATTRARERLMVVSTFGADDLSPRRLTTPGSQALGEFLAYVERGGRTPDRQPMHDDVLAQVIAARLRKAGAGVEIGYGGSGGIIVAVRHPNRRDRFVLAVETDGRDLSARASARERERLRPALLARLGWAVHRVWVEAWVSDPDGEAERLIQAYEESVAAADAYDWAVAAAEADVVAGMPEEVEEPENGGTGDAVQDGVEATGDQNASDEDTATGVPATGTGGDARAGDSAGEGDAAAGDGAAAANTPEAGSADGAPAEPLARTGDRPALARGRRVSDYTGRELAALARWIESDGVSRRVSDVVDLLAADLRLSLDDARNRDVLHHAVRVARAGAPSSQMIM</sequence>
<feature type="region of interest" description="Disordered" evidence="1">
    <location>
        <begin position="350"/>
        <end position="379"/>
    </location>
</feature>
<dbReference type="Gene3D" id="3.40.50.300">
    <property type="entry name" value="P-loop containing nucleotide triphosphate hydrolases"/>
    <property type="match status" value="2"/>
</dbReference>
<evidence type="ECO:0000313" key="4">
    <source>
        <dbReference type="Proteomes" id="UP000469185"/>
    </source>
</evidence>
<dbReference type="Proteomes" id="UP000469185">
    <property type="component" value="Unassembled WGS sequence"/>
</dbReference>
<dbReference type="InterPro" id="IPR027417">
    <property type="entry name" value="P-loop_NTPase"/>
</dbReference>
<evidence type="ECO:0000259" key="2">
    <source>
        <dbReference type="Pfam" id="PF18741"/>
    </source>
</evidence>
<name>A0A6N9YI88_9ACTN</name>
<feature type="domain" description="Restriction endonuclease type II-like" evidence="2">
    <location>
        <begin position="1124"/>
        <end position="1216"/>
    </location>
</feature>
<organism evidence="3 4">
    <name type="scientific">Phytoactinopolyspora alkaliphila</name>
    <dbReference type="NCBI Taxonomy" id="1783498"/>
    <lineage>
        <taxon>Bacteria</taxon>
        <taxon>Bacillati</taxon>
        <taxon>Actinomycetota</taxon>
        <taxon>Actinomycetes</taxon>
        <taxon>Jiangellales</taxon>
        <taxon>Jiangellaceae</taxon>
        <taxon>Phytoactinopolyspora</taxon>
    </lineage>
</organism>
<dbReference type="Pfam" id="PF18741">
    <property type="entry name" value="MTES_1575"/>
    <property type="match status" value="1"/>
</dbReference>
<comment type="caution">
    <text evidence="3">The sequence shown here is derived from an EMBL/GenBank/DDBJ whole genome shotgun (WGS) entry which is preliminary data.</text>
</comment>
<keyword evidence="4" id="KW-1185">Reference proteome</keyword>
<evidence type="ECO:0000313" key="3">
    <source>
        <dbReference type="EMBL" id="NED94655.1"/>
    </source>
</evidence>
<dbReference type="InterPro" id="IPR049468">
    <property type="entry name" value="Restrct_endonuc-II-like_dom"/>
</dbReference>